<dbReference type="PANTHER" id="PTHR45339">
    <property type="entry name" value="HYBRID SIGNAL TRANSDUCTION HISTIDINE KINASE J"/>
    <property type="match status" value="1"/>
</dbReference>
<evidence type="ECO:0000256" key="4">
    <source>
        <dbReference type="SAM" id="MobiDB-lite"/>
    </source>
</evidence>
<accession>A0ABP0D290</accession>
<evidence type="ECO:0000256" key="3">
    <source>
        <dbReference type="PROSITE-ProRule" id="PRU00169"/>
    </source>
</evidence>
<comment type="caution">
    <text evidence="6">The sequence shown here is derived from an EMBL/GenBank/DDBJ whole genome shotgun (WGS) entry which is preliminary data.</text>
</comment>
<dbReference type="CDD" id="cd17546">
    <property type="entry name" value="REC_hyHK_CKI1_RcsC-like"/>
    <property type="match status" value="1"/>
</dbReference>
<reference evidence="6 7" key="1">
    <citation type="submission" date="2024-01" db="EMBL/GenBank/DDBJ databases">
        <authorList>
            <person name="Allen C."/>
            <person name="Tagirdzhanova G."/>
        </authorList>
    </citation>
    <scope>NUCLEOTIDE SEQUENCE [LARGE SCALE GENOMIC DNA]</scope>
</reference>
<feature type="compositionally biased region" description="Low complexity" evidence="4">
    <location>
        <begin position="395"/>
        <end position="413"/>
    </location>
</feature>
<dbReference type="InterPro" id="IPR001789">
    <property type="entry name" value="Sig_transdc_resp-reg_receiver"/>
</dbReference>
<protein>
    <submittedName>
        <fullName evidence="6">Two-component response regulator SSK1p</fullName>
    </submittedName>
</protein>
<evidence type="ECO:0000313" key="6">
    <source>
        <dbReference type="EMBL" id="CAK7238331.1"/>
    </source>
</evidence>
<feature type="compositionally biased region" description="Polar residues" evidence="4">
    <location>
        <begin position="278"/>
        <end position="296"/>
    </location>
</feature>
<feature type="modified residue" description="4-aspartylphosphate" evidence="3">
    <location>
        <position position="483"/>
    </location>
</feature>
<feature type="region of interest" description="Disordered" evidence="4">
    <location>
        <begin position="175"/>
        <end position="415"/>
    </location>
</feature>
<organism evidence="6 7">
    <name type="scientific">Sporothrix eucalyptigena</name>
    <dbReference type="NCBI Taxonomy" id="1812306"/>
    <lineage>
        <taxon>Eukaryota</taxon>
        <taxon>Fungi</taxon>
        <taxon>Dikarya</taxon>
        <taxon>Ascomycota</taxon>
        <taxon>Pezizomycotina</taxon>
        <taxon>Sordariomycetes</taxon>
        <taxon>Sordariomycetidae</taxon>
        <taxon>Ophiostomatales</taxon>
        <taxon>Ophiostomataceae</taxon>
        <taxon>Sporothrix</taxon>
    </lineage>
</organism>
<proteinExistence type="predicted"/>
<dbReference type="PANTHER" id="PTHR45339:SF1">
    <property type="entry name" value="HYBRID SIGNAL TRANSDUCTION HISTIDINE KINASE J"/>
    <property type="match status" value="1"/>
</dbReference>
<feature type="compositionally biased region" description="Polar residues" evidence="4">
    <location>
        <begin position="324"/>
        <end position="341"/>
    </location>
</feature>
<feature type="compositionally biased region" description="Low complexity" evidence="4">
    <location>
        <begin position="209"/>
        <end position="221"/>
    </location>
</feature>
<dbReference type="Pfam" id="PF00072">
    <property type="entry name" value="Response_reg"/>
    <property type="match status" value="1"/>
</dbReference>
<keyword evidence="1 3" id="KW-0597">Phosphoprotein</keyword>
<dbReference type="Gene3D" id="3.40.50.2300">
    <property type="match status" value="1"/>
</dbReference>
<feature type="compositionally biased region" description="Gly residues" evidence="4">
    <location>
        <begin position="222"/>
        <end position="231"/>
    </location>
</feature>
<evidence type="ECO:0000259" key="5">
    <source>
        <dbReference type="PROSITE" id="PS50110"/>
    </source>
</evidence>
<keyword evidence="7" id="KW-1185">Reference proteome</keyword>
<feature type="domain" description="Response regulatory" evidence="5">
    <location>
        <begin position="434"/>
        <end position="582"/>
    </location>
</feature>
<dbReference type="SMART" id="SM00448">
    <property type="entry name" value="REC"/>
    <property type="match status" value="1"/>
</dbReference>
<dbReference type="EMBL" id="CAWUHD010000232">
    <property type="protein sequence ID" value="CAK7238331.1"/>
    <property type="molecule type" value="Genomic_DNA"/>
</dbReference>
<sequence>MSAPAQRKVWVRRPGASATLVAFNETDVVDDVREMLLRKYGNSLGRVYDAPDVTLRLIPRESHQGERTLAPDDLMTRTLDVYYPGGQTIDEALVIDVPTVRRATPNGSPRGGPPHAYHLASVHRDTGHHNYSSHSNIPPDYFGPGVVPDYYNHGALTAESEYSNATLAPESALAGGVRVAPSSQHLYPPSPGHHHKAHGNSGGMIRSPTGAGASGSVVQSAAGGGGGGGSTGNSPLNHPHSISIIATGQVPPIPNLPSPGGSSRRSHKDRSDRPKLNRQISTADDGSGVSQINGTASGSGSGQKGQGSSSLKIPVAAPIANKAGSRTGSTPDAINQKSKGSSAGDLGVDKDGGKNGALLNGSVNGSNGASSARSVTSPPRTMSPMRGKRAKKAAAARAQNNNVNSSGNGAGVNNDERNGNEIVQLGPLTVPPINVLIVEDNIINLKLLEAFVKRLKVRWQTAMNGRDAVAKWRTGGFHLVLMDIQLPLMSGLDATREIRRLERVNSIGVFASTPSDSIGVGRDPQSDKLANLSLFKSPVIIVALTASSLQSDRNDALAAGCNDFLTKPVNFLWLEKKIMEWGCMQALIDFDGWRKWKEQKPSPAPASQQQHPDGGNGDASGDTPSTKKSKKSSSGHAKRPSMSSANREKAESSDTTNTVSSTESPSAASGHARQNSNGVQARSPLSKPSISERLAAATAAVESDQAALGTEKPQK</sequence>
<feature type="compositionally biased region" description="Polar residues" evidence="4">
    <location>
        <begin position="653"/>
        <end position="680"/>
    </location>
</feature>
<dbReference type="SUPFAM" id="SSF52172">
    <property type="entry name" value="CheY-like"/>
    <property type="match status" value="1"/>
</dbReference>
<dbReference type="InterPro" id="IPR011006">
    <property type="entry name" value="CheY-like_superfamily"/>
</dbReference>
<feature type="compositionally biased region" description="Low complexity" evidence="4">
    <location>
        <begin position="356"/>
        <end position="372"/>
    </location>
</feature>
<dbReference type="Proteomes" id="UP001642482">
    <property type="component" value="Unassembled WGS sequence"/>
</dbReference>
<gene>
    <name evidence="6" type="primary">MgSsk1</name>
    <name evidence="6" type="ORF">SEUCBS140593_010557</name>
</gene>
<feature type="region of interest" description="Disordered" evidence="4">
    <location>
        <begin position="597"/>
        <end position="715"/>
    </location>
</feature>
<keyword evidence="2" id="KW-0902">Two-component regulatory system</keyword>
<evidence type="ECO:0000256" key="2">
    <source>
        <dbReference type="ARBA" id="ARBA00023012"/>
    </source>
</evidence>
<feature type="compositionally biased region" description="Basic residues" evidence="4">
    <location>
        <begin position="627"/>
        <end position="639"/>
    </location>
</feature>
<evidence type="ECO:0000313" key="7">
    <source>
        <dbReference type="Proteomes" id="UP001642482"/>
    </source>
</evidence>
<dbReference type="PROSITE" id="PS50110">
    <property type="entry name" value="RESPONSE_REGULATORY"/>
    <property type="match status" value="1"/>
</dbReference>
<evidence type="ECO:0000256" key="1">
    <source>
        <dbReference type="ARBA" id="ARBA00022553"/>
    </source>
</evidence>
<name>A0ABP0D290_9PEZI</name>